<gene>
    <name evidence="2" type="ORF">SAMN02982922_2157</name>
</gene>
<evidence type="ECO:0000313" key="2">
    <source>
        <dbReference type="EMBL" id="SMH39363.1"/>
    </source>
</evidence>
<evidence type="ECO:0008006" key="4">
    <source>
        <dbReference type="Google" id="ProtNLM"/>
    </source>
</evidence>
<name>A0A1X7NP42_9HYPH</name>
<feature type="compositionally biased region" description="Basic and acidic residues" evidence="1">
    <location>
        <begin position="63"/>
        <end position="79"/>
    </location>
</feature>
<dbReference type="Proteomes" id="UP000193083">
    <property type="component" value="Unassembled WGS sequence"/>
</dbReference>
<dbReference type="EMBL" id="FXBL01000004">
    <property type="protein sequence ID" value="SMH39363.1"/>
    <property type="molecule type" value="Genomic_DNA"/>
</dbReference>
<dbReference type="RefSeq" id="WP_085464166.1">
    <property type="nucleotide sequence ID" value="NZ_FXBL01000004.1"/>
</dbReference>
<keyword evidence="3" id="KW-1185">Reference proteome</keyword>
<proteinExistence type="predicted"/>
<organism evidence="2 3">
    <name type="scientific">Mesorhizobium australicum</name>
    <dbReference type="NCBI Taxonomy" id="536018"/>
    <lineage>
        <taxon>Bacteria</taxon>
        <taxon>Pseudomonadati</taxon>
        <taxon>Pseudomonadota</taxon>
        <taxon>Alphaproteobacteria</taxon>
        <taxon>Hyphomicrobiales</taxon>
        <taxon>Phyllobacteriaceae</taxon>
        <taxon>Mesorhizobium</taxon>
    </lineage>
</organism>
<sequence length="79" mass="8662">MSGIVYRVVQHDGGWAYKLGDVFSETFPDHDSARNAALAAANEHRLGGRDAEIEYQDSSGNWRTEHAAGSDRPETEVEG</sequence>
<evidence type="ECO:0000256" key="1">
    <source>
        <dbReference type="SAM" id="MobiDB-lite"/>
    </source>
</evidence>
<reference evidence="2 3" key="1">
    <citation type="submission" date="2017-04" db="EMBL/GenBank/DDBJ databases">
        <authorList>
            <person name="Afonso C.L."/>
            <person name="Miller P.J."/>
            <person name="Scott M.A."/>
            <person name="Spackman E."/>
            <person name="Goraichik I."/>
            <person name="Dimitrov K.M."/>
            <person name="Suarez D.L."/>
            <person name="Swayne D.E."/>
        </authorList>
    </citation>
    <scope>NUCLEOTIDE SEQUENCE [LARGE SCALE GENOMIC DNA]</scope>
    <source>
        <strain evidence="2 3">B5P</strain>
    </source>
</reference>
<protein>
    <recommendedName>
        <fullName evidence="4">DUF2188 domain-containing protein</fullName>
    </recommendedName>
</protein>
<feature type="region of interest" description="Disordered" evidence="1">
    <location>
        <begin position="55"/>
        <end position="79"/>
    </location>
</feature>
<dbReference type="AlphaFoldDB" id="A0A1X7NP42"/>
<accession>A0A1X7NP42</accession>
<dbReference type="OrthoDB" id="7596641at2"/>
<evidence type="ECO:0000313" key="3">
    <source>
        <dbReference type="Proteomes" id="UP000193083"/>
    </source>
</evidence>